<dbReference type="GO" id="GO:0003676">
    <property type="term" value="F:nucleic acid binding"/>
    <property type="evidence" value="ECO:0007669"/>
    <property type="project" value="InterPro"/>
</dbReference>
<gene>
    <name evidence="2" type="ORF">INT46_006919</name>
</gene>
<keyword evidence="3" id="KW-1185">Reference proteome</keyword>
<dbReference type="OrthoDB" id="2446582at2759"/>
<dbReference type="EMBL" id="JAEPRC010000520">
    <property type="protein sequence ID" value="KAG2195544.1"/>
    <property type="molecule type" value="Genomic_DNA"/>
</dbReference>
<sequence>MIANKKYKIHESPKKDRTKFFDGWLTDLFKHTGVKSRHLYGKNSSVDLISANTITELKKNGKLLELFYPKDIMDFDETGLYYEQQPTRTICFTFELLTNYDGSYKGHPTVIGKRKNPRAANKKPALYRRTVCNGQSRYVKYHSNASAWMTTEIF</sequence>
<dbReference type="Pfam" id="PF03184">
    <property type="entry name" value="DDE_1"/>
    <property type="match status" value="1"/>
</dbReference>
<dbReference type="AlphaFoldDB" id="A0A8H7QNH9"/>
<evidence type="ECO:0000313" key="3">
    <source>
        <dbReference type="Proteomes" id="UP000650833"/>
    </source>
</evidence>
<comment type="caution">
    <text evidence="2">The sequence shown here is derived from an EMBL/GenBank/DDBJ whole genome shotgun (WGS) entry which is preliminary data.</text>
</comment>
<dbReference type="Proteomes" id="UP000650833">
    <property type="component" value="Unassembled WGS sequence"/>
</dbReference>
<name>A0A8H7QNH9_9FUNG</name>
<feature type="domain" description="DDE-1" evidence="1">
    <location>
        <begin position="96"/>
        <end position="154"/>
    </location>
</feature>
<proteinExistence type="predicted"/>
<reference evidence="2" key="1">
    <citation type="submission" date="2020-12" db="EMBL/GenBank/DDBJ databases">
        <title>Metabolic potential, ecology and presence of endohyphal bacteria is reflected in genomic diversity of Mucoromycotina.</title>
        <authorList>
            <person name="Muszewska A."/>
            <person name="Okrasinska A."/>
            <person name="Steczkiewicz K."/>
            <person name="Drgas O."/>
            <person name="Orlowska M."/>
            <person name="Perlinska-Lenart U."/>
            <person name="Aleksandrzak-Piekarczyk T."/>
            <person name="Szatraj K."/>
            <person name="Zielenkiewicz U."/>
            <person name="Pilsyk S."/>
            <person name="Malc E."/>
            <person name="Mieczkowski P."/>
            <person name="Kruszewska J.S."/>
            <person name="Biernat P."/>
            <person name="Pawlowska J."/>
        </authorList>
    </citation>
    <scope>NUCLEOTIDE SEQUENCE</scope>
    <source>
        <strain evidence="2">CBS 226.32</strain>
    </source>
</reference>
<evidence type="ECO:0000313" key="2">
    <source>
        <dbReference type="EMBL" id="KAG2195544.1"/>
    </source>
</evidence>
<protein>
    <recommendedName>
        <fullName evidence="1">DDE-1 domain-containing protein</fullName>
    </recommendedName>
</protein>
<evidence type="ECO:0000259" key="1">
    <source>
        <dbReference type="Pfam" id="PF03184"/>
    </source>
</evidence>
<dbReference type="InterPro" id="IPR004875">
    <property type="entry name" value="DDE_SF_endonuclease_dom"/>
</dbReference>
<organism evidence="2 3">
    <name type="scientific">Mucor plumbeus</name>
    <dbReference type="NCBI Taxonomy" id="97098"/>
    <lineage>
        <taxon>Eukaryota</taxon>
        <taxon>Fungi</taxon>
        <taxon>Fungi incertae sedis</taxon>
        <taxon>Mucoromycota</taxon>
        <taxon>Mucoromycotina</taxon>
        <taxon>Mucoromycetes</taxon>
        <taxon>Mucorales</taxon>
        <taxon>Mucorineae</taxon>
        <taxon>Mucoraceae</taxon>
        <taxon>Mucor</taxon>
    </lineage>
</organism>
<accession>A0A8H7QNH9</accession>